<gene>
    <name evidence="7" type="primary">satP</name>
    <name evidence="7" type="ORF">O1Q98_14345</name>
</gene>
<dbReference type="PANTHER" id="PTHR30178">
    <property type="entry name" value="INNER MEMBRANE PROTEIN YAAH"/>
    <property type="match status" value="1"/>
</dbReference>
<feature type="transmembrane region" description="Helical" evidence="6">
    <location>
        <begin position="63"/>
        <end position="85"/>
    </location>
</feature>
<keyword evidence="4 6" id="KW-1133">Transmembrane helix</keyword>
<evidence type="ECO:0000313" key="8">
    <source>
        <dbReference type="Proteomes" id="UP001219630"/>
    </source>
</evidence>
<feature type="transmembrane region" description="Helical" evidence="6">
    <location>
        <begin position="12"/>
        <end position="31"/>
    </location>
</feature>
<keyword evidence="8" id="KW-1185">Reference proteome</keyword>
<reference evidence="7 8" key="1">
    <citation type="submission" date="2022-12" db="EMBL/GenBank/DDBJ databases">
        <title>Complete genome sequencing of Dickeya lacustris type strain LMG30899.</title>
        <authorList>
            <person name="Dobhal S."/>
            <person name="Arizala D."/>
            <person name="Arif M."/>
        </authorList>
    </citation>
    <scope>NUCLEOTIDE SEQUENCE [LARGE SCALE GENOMIC DNA]</scope>
    <source>
        <strain evidence="7 8">LMG30899</strain>
    </source>
</reference>
<organism evidence="7 8">
    <name type="scientific">Dickeya lacustris</name>
    <dbReference type="NCBI Taxonomy" id="2259638"/>
    <lineage>
        <taxon>Bacteria</taxon>
        <taxon>Pseudomonadati</taxon>
        <taxon>Pseudomonadota</taxon>
        <taxon>Gammaproteobacteria</taxon>
        <taxon>Enterobacterales</taxon>
        <taxon>Pectobacteriaceae</taxon>
        <taxon>Dickeya</taxon>
    </lineage>
</organism>
<dbReference type="NCBIfam" id="NF007941">
    <property type="entry name" value="PRK10659.1"/>
    <property type="match status" value="1"/>
</dbReference>
<evidence type="ECO:0000256" key="1">
    <source>
        <dbReference type="ARBA" id="ARBA00004141"/>
    </source>
</evidence>
<sequence length="190" mass="20139">MHAKTLANPGPLGLMGFGMTTILLNLHNAGFFPLSSVILSMGIFYGGIAQVLAGLLEYKKGNTFGVTAFTSYGMFWLVLVAIIMLPKMGLAEAADGQFLGVFLALWGIFTLFMFFGTLAANRALQFVFASLTVLFALLAIGNITGNHALLTFAGYEGIVCGASAIYLAMAEVINEQYGRTVLPIGARGAH</sequence>
<feature type="transmembrane region" description="Helical" evidence="6">
    <location>
        <begin position="123"/>
        <end position="143"/>
    </location>
</feature>
<dbReference type="NCBIfam" id="NF038013">
    <property type="entry name" value="AceTr_1"/>
    <property type="match status" value="1"/>
</dbReference>
<evidence type="ECO:0000256" key="2">
    <source>
        <dbReference type="ARBA" id="ARBA00005587"/>
    </source>
</evidence>
<dbReference type="Proteomes" id="UP001219630">
    <property type="component" value="Chromosome"/>
</dbReference>
<name>A0ABY8G4H0_9GAMM</name>
<proteinExistence type="inferred from homology"/>
<feature type="transmembrane region" description="Helical" evidence="6">
    <location>
        <begin position="149"/>
        <end position="169"/>
    </location>
</feature>
<feature type="transmembrane region" description="Helical" evidence="6">
    <location>
        <begin position="97"/>
        <end position="116"/>
    </location>
</feature>
<comment type="subcellular location">
    <subcellularLocation>
        <location evidence="1">Membrane</location>
        <topology evidence="1">Multi-pass membrane protein</topology>
    </subcellularLocation>
</comment>
<evidence type="ECO:0000256" key="5">
    <source>
        <dbReference type="ARBA" id="ARBA00023136"/>
    </source>
</evidence>
<dbReference type="RefSeq" id="WP_125260710.1">
    <property type="nucleotide sequence ID" value="NZ_CP114280.1"/>
</dbReference>
<comment type="similarity">
    <text evidence="2">Belongs to the acetate uptake transporter (AceTr) (TC 2.A.96) family.</text>
</comment>
<evidence type="ECO:0000256" key="3">
    <source>
        <dbReference type="ARBA" id="ARBA00022692"/>
    </source>
</evidence>
<dbReference type="InterPro" id="IPR047623">
    <property type="entry name" value="SatP"/>
</dbReference>
<dbReference type="PANTHER" id="PTHR30178:SF3">
    <property type="entry name" value="SUCCINATE-ACETATE_PROTON SYMPORTER SATP"/>
    <property type="match status" value="1"/>
</dbReference>
<dbReference type="EMBL" id="CP114280">
    <property type="protein sequence ID" value="WFN54824.1"/>
    <property type="molecule type" value="Genomic_DNA"/>
</dbReference>
<protein>
    <submittedName>
        <fullName evidence="7">Acetate uptake transporter</fullName>
    </submittedName>
</protein>
<evidence type="ECO:0000313" key="7">
    <source>
        <dbReference type="EMBL" id="WFN54824.1"/>
    </source>
</evidence>
<keyword evidence="5 6" id="KW-0472">Membrane</keyword>
<dbReference type="Pfam" id="PF01184">
    <property type="entry name" value="Gpr1_Fun34_YaaH"/>
    <property type="match status" value="1"/>
</dbReference>
<dbReference type="InterPro" id="IPR000791">
    <property type="entry name" value="Gpr1/Fun34/SatP-like"/>
</dbReference>
<evidence type="ECO:0000256" key="6">
    <source>
        <dbReference type="SAM" id="Phobius"/>
    </source>
</evidence>
<feature type="transmembrane region" description="Helical" evidence="6">
    <location>
        <begin position="37"/>
        <end position="56"/>
    </location>
</feature>
<evidence type="ECO:0000256" key="4">
    <source>
        <dbReference type="ARBA" id="ARBA00022989"/>
    </source>
</evidence>
<keyword evidence="3 6" id="KW-0812">Transmembrane</keyword>
<accession>A0ABY8G4H0</accession>